<dbReference type="RefSeq" id="WP_311494048.1">
    <property type="nucleotide sequence ID" value="NZ_JAVRHO010000004.1"/>
</dbReference>
<dbReference type="Pfam" id="PF16472">
    <property type="entry name" value="DUF5050"/>
    <property type="match status" value="1"/>
</dbReference>
<organism evidence="4 5">
    <name type="scientific">Autumnicola lenta</name>
    <dbReference type="NCBI Taxonomy" id="3075593"/>
    <lineage>
        <taxon>Bacteria</taxon>
        <taxon>Pseudomonadati</taxon>
        <taxon>Bacteroidota</taxon>
        <taxon>Flavobacteriia</taxon>
        <taxon>Flavobacteriales</taxon>
        <taxon>Flavobacteriaceae</taxon>
        <taxon>Autumnicola</taxon>
    </lineage>
</organism>
<keyword evidence="5" id="KW-1185">Reference proteome</keyword>
<dbReference type="Proteomes" id="UP001245285">
    <property type="component" value="Unassembled WGS sequence"/>
</dbReference>
<feature type="chain" id="PRO_5047297777" evidence="2">
    <location>
        <begin position="25"/>
        <end position="501"/>
    </location>
</feature>
<dbReference type="EMBL" id="JAVRHO010000004">
    <property type="protein sequence ID" value="MDT0645867.1"/>
    <property type="molecule type" value="Genomic_DNA"/>
</dbReference>
<dbReference type="InterPro" id="IPR032485">
    <property type="entry name" value="LRP1-like_beta_prop"/>
</dbReference>
<feature type="signal peptide" evidence="2">
    <location>
        <begin position="1"/>
        <end position="24"/>
    </location>
</feature>
<dbReference type="PANTHER" id="PTHR36842">
    <property type="entry name" value="PROTEIN TOLB HOMOLOG"/>
    <property type="match status" value="1"/>
</dbReference>
<evidence type="ECO:0000256" key="2">
    <source>
        <dbReference type="SAM" id="SignalP"/>
    </source>
</evidence>
<keyword evidence="2" id="KW-0732">Signal</keyword>
<reference evidence="4 5" key="1">
    <citation type="submission" date="2023-09" db="EMBL/GenBank/DDBJ databases">
        <authorList>
            <person name="Rey-Velasco X."/>
        </authorList>
    </citation>
    <scope>NUCLEOTIDE SEQUENCE [LARGE SCALE GENOMIC DNA]</scope>
    <source>
        <strain evidence="4 5">F260</strain>
    </source>
</reference>
<gene>
    <name evidence="4" type="ORF">RM545_04135</name>
</gene>
<feature type="domain" description="Prolow-density lipoprotein receptor-related protein 1-like beta-propeller" evidence="3">
    <location>
        <begin position="263"/>
        <end position="420"/>
    </location>
</feature>
<evidence type="ECO:0000313" key="4">
    <source>
        <dbReference type="EMBL" id="MDT0645867.1"/>
    </source>
</evidence>
<dbReference type="InterPro" id="IPR011659">
    <property type="entry name" value="WD40"/>
</dbReference>
<evidence type="ECO:0000313" key="5">
    <source>
        <dbReference type="Proteomes" id="UP001245285"/>
    </source>
</evidence>
<dbReference type="InterPro" id="IPR011042">
    <property type="entry name" value="6-blade_b-propeller_TolB-like"/>
</dbReference>
<evidence type="ECO:0000259" key="3">
    <source>
        <dbReference type="Pfam" id="PF16472"/>
    </source>
</evidence>
<proteinExistence type="inferred from homology"/>
<sequence>MNLKHAIPALFSVFLFFSFHMAQAQQIGIFDNHQDIGDVKSEGSAEYNEEQQVYTLTGSGTNMWFGSDEFQYAWKAIQGDFILRARVEFVGEGEDPHRKIGWIVRNNLSPDSPHVNATVHGDGLTSLQYRRQKGADTEEVTSTSEAPDVIQLERRGNLYIMSTAKFGEPFTSVEVEMDLRNEVFAGIYISAHNPEAVETAIFKNARISYPAPEDLVPYTDYLGSRLEIMNVETGERKVLMTSGHSIQAPNWTSDGKLIYNSNGWLYNYDLDTEKVSMLNTGFAIDNNNDHVLSADESKIAISHHNPEDDGNSSIYYLPIDGSDQPVKVTKDGVGASYAHGWSPNGQSILFTGDRNGQYDIYKVDVESGKETQLTNTETLDDGSEFSRDGRHIYFNSNRTGTMQIWRMNADGSEQTQLTTDKFNDWFPHVSPDQEQLIFISFPEEIDSGDHPFYKRCLLRTMPINGGEPRVVGYIYGGQGTINVPSWSPDGKYVAFVTNSDF</sequence>
<protein>
    <submittedName>
        <fullName evidence="4">DUF5050 domain-containing protein</fullName>
    </submittedName>
</protein>
<comment type="caution">
    <text evidence="4">The sequence shown here is derived from an EMBL/GenBank/DDBJ whole genome shotgun (WGS) entry which is preliminary data.</text>
</comment>
<dbReference type="SUPFAM" id="SSF82171">
    <property type="entry name" value="DPP6 N-terminal domain-like"/>
    <property type="match status" value="1"/>
</dbReference>
<comment type="similarity">
    <text evidence="1">Belongs to the TolB family.</text>
</comment>
<dbReference type="Pfam" id="PF07676">
    <property type="entry name" value="PD40"/>
    <property type="match status" value="1"/>
</dbReference>
<accession>A0ABU3CI14</accession>
<dbReference type="PANTHER" id="PTHR36842:SF1">
    <property type="entry name" value="PROTEIN TOLB"/>
    <property type="match status" value="1"/>
</dbReference>
<evidence type="ECO:0000256" key="1">
    <source>
        <dbReference type="ARBA" id="ARBA00009820"/>
    </source>
</evidence>
<dbReference type="Gene3D" id="2.120.10.30">
    <property type="entry name" value="TolB, C-terminal domain"/>
    <property type="match status" value="1"/>
</dbReference>
<name>A0ABU3CI14_9FLAO</name>